<keyword evidence="5" id="KW-1185">Reference proteome</keyword>
<dbReference type="EMBL" id="LSZP01000002">
    <property type="protein sequence ID" value="KXU38061.1"/>
    <property type="molecule type" value="Genomic_DNA"/>
</dbReference>
<dbReference type="PANTHER" id="PTHR21043">
    <property type="entry name" value="IOJAP SUPERFAMILY ORTHOLOG"/>
    <property type="match status" value="1"/>
</dbReference>
<dbReference type="InterPro" id="IPR004394">
    <property type="entry name" value="Iojap/RsfS/C7orf30"/>
</dbReference>
<dbReference type="Gene3D" id="3.30.460.10">
    <property type="entry name" value="Beta Polymerase, domain 2"/>
    <property type="match status" value="1"/>
</dbReference>
<dbReference type="GO" id="GO:0005737">
    <property type="term" value="C:cytoplasm"/>
    <property type="evidence" value="ECO:0007669"/>
    <property type="project" value="UniProtKB-SubCell"/>
</dbReference>
<sequence length="163" mass="17787">MKKESSTLQLVRQICRALDAKKAEALRVSDVRAYSSITDYIIVATGTADTHLRALRVELEKVLDAAGAQILGMDGQRESGWLVVDAFEVMVHLFLGETRQHYRLEQLWQDAPTLDVAELIEEPKPAARAAAAPKKKAVSAVKKPAAKPTKKKAAPKKSAAVSK</sequence>
<dbReference type="SUPFAM" id="SSF81301">
    <property type="entry name" value="Nucleotidyltransferase"/>
    <property type="match status" value="1"/>
</dbReference>
<dbReference type="NCBIfam" id="TIGR00090">
    <property type="entry name" value="rsfS_iojap_ybeB"/>
    <property type="match status" value="1"/>
</dbReference>
<accession>A0A139SUD4</accession>
<dbReference type="STRING" id="1548208.AXK12_00720"/>
<keyword evidence="2" id="KW-0963">Cytoplasm</keyword>
<evidence type="ECO:0000256" key="2">
    <source>
        <dbReference type="HAMAP-Rule" id="MF_01477"/>
    </source>
</evidence>
<proteinExistence type="inferred from homology"/>
<dbReference type="Proteomes" id="UP000071392">
    <property type="component" value="Unassembled WGS sequence"/>
</dbReference>
<protein>
    <recommendedName>
        <fullName evidence="2">Ribosomal silencing factor RsfS</fullName>
    </recommendedName>
</protein>
<feature type="compositionally biased region" description="Basic residues" evidence="3">
    <location>
        <begin position="144"/>
        <end position="155"/>
    </location>
</feature>
<comment type="similarity">
    <text evidence="1 2">Belongs to the Iojap/RsfS family.</text>
</comment>
<comment type="subcellular location">
    <subcellularLocation>
        <location evidence="2">Cytoplasm</location>
    </subcellularLocation>
</comment>
<comment type="subunit">
    <text evidence="2">Interacts with ribosomal protein uL14 (rplN).</text>
</comment>
<dbReference type="GO" id="GO:0090071">
    <property type="term" value="P:negative regulation of ribosome biogenesis"/>
    <property type="evidence" value="ECO:0007669"/>
    <property type="project" value="UniProtKB-UniRule"/>
</dbReference>
<dbReference type="PANTHER" id="PTHR21043:SF0">
    <property type="entry name" value="MITOCHONDRIAL ASSEMBLY OF RIBOSOMAL LARGE SUBUNIT PROTEIN 1"/>
    <property type="match status" value="1"/>
</dbReference>
<reference evidence="4 5" key="1">
    <citation type="submission" date="2016-02" db="EMBL/GenBank/DDBJ databases">
        <authorList>
            <person name="Wen L."/>
            <person name="He K."/>
            <person name="Yang H."/>
        </authorList>
    </citation>
    <scope>NUCLEOTIDE SEQUENCE [LARGE SCALE GENOMIC DNA]</scope>
    <source>
        <strain evidence="4 5">CV41</strain>
    </source>
</reference>
<evidence type="ECO:0000256" key="3">
    <source>
        <dbReference type="SAM" id="MobiDB-lite"/>
    </source>
</evidence>
<evidence type="ECO:0000313" key="4">
    <source>
        <dbReference type="EMBL" id="KXU38061.1"/>
    </source>
</evidence>
<dbReference type="GO" id="GO:0017148">
    <property type="term" value="P:negative regulation of translation"/>
    <property type="evidence" value="ECO:0007669"/>
    <property type="project" value="UniProtKB-UniRule"/>
</dbReference>
<dbReference type="RefSeq" id="WP_068710748.1">
    <property type="nucleotide sequence ID" value="NZ_LSZP01000002.1"/>
</dbReference>
<comment type="caution">
    <text evidence="4">The sequence shown here is derived from an EMBL/GenBank/DDBJ whole genome shotgun (WGS) entry which is preliminary data.</text>
</comment>
<dbReference type="AlphaFoldDB" id="A0A139SUD4"/>
<evidence type="ECO:0000256" key="1">
    <source>
        <dbReference type="ARBA" id="ARBA00010574"/>
    </source>
</evidence>
<dbReference type="GO" id="GO:0042256">
    <property type="term" value="P:cytosolic ribosome assembly"/>
    <property type="evidence" value="ECO:0007669"/>
    <property type="project" value="UniProtKB-UniRule"/>
</dbReference>
<name>A0A139SUD4_9BACT</name>
<keyword evidence="2" id="KW-0810">Translation regulation</keyword>
<dbReference type="GO" id="GO:0043023">
    <property type="term" value="F:ribosomal large subunit binding"/>
    <property type="evidence" value="ECO:0007669"/>
    <property type="project" value="TreeGrafter"/>
</dbReference>
<gene>
    <name evidence="2" type="primary">rsfS</name>
    <name evidence="4" type="ORF">AXK12_00720</name>
</gene>
<organism evidence="4 5">
    <name type="scientific">Cephaloticoccus capnophilus</name>
    <dbReference type="NCBI Taxonomy" id="1548208"/>
    <lineage>
        <taxon>Bacteria</taxon>
        <taxon>Pseudomonadati</taxon>
        <taxon>Verrucomicrobiota</taxon>
        <taxon>Opitutia</taxon>
        <taxon>Opitutales</taxon>
        <taxon>Opitutaceae</taxon>
        <taxon>Cephaloticoccus</taxon>
    </lineage>
</organism>
<dbReference type="InterPro" id="IPR043519">
    <property type="entry name" value="NT_sf"/>
</dbReference>
<feature type="region of interest" description="Disordered" evidence="3">
    <location>
        <begin position="125"/>
        <end position="163"/>
    </location>
</feature>
<feature type="compositionally biased region" description="Low complexity" evidence="3">
    <location>
        <begin position="126"/>
        <end position="143"/>
    </location>
</feature>
<keyword evidence="2" id="KW-0678">Repressor</keyword>
<dbReference type="HAMAP" id="MF_01477">
    <property type="entry name" value="Iojap_RsfS"/>
    <property type="match status" value="1"/>
</dbReference>
<dbReference type="OrthoDB" id="9793681at2"/>
<evidence type="ECO:0000313" key="5">
    <source>
        <dbReference type="Proteomes" id="UP000071392"/>
    </source>
</evidence>
<dbReference type="Pfam" id="PF02410">
    <property type="entry name" value="RsfS"/>
    <property type="match status" value="1"/>
</dbReference>
<comment type="function">
    <text evidence="2">Functions as a ribosomal silencing factor. Interacts with ribosomal protein uL14 (rplN), blocking formation of intersubunit bridge B8. Prevents association of the 30S and 50S ribosomal subunits and the formation of functional ribosomes, thus repressing translation.</text>
</comment>